<name>A0A8F2JFM9_STRKN</name>
<dbReference type="InterPro" id="IPR036850">
    <property type="entry name" value="NDK-like_dom_sf"/>
</dbReference>
<organism evidence="1">
    <name type="scientific">Streptomyces kanamyceticus</name>
    <dbReference type="NCBI Taxonomy" id="1967"/>
    <lineage>
        <taxon>Bacteria</taxon>
        <taxon>Bacillati</taxon>
        <taxon>Actinomycetota</taxon>
        <taxon>Actinomycetes</taxon>
        <taxon>Kitasatosporales</taxon>
        <taxon>Streptomycetaceae</taxon>
        <taxon>Streptomyces</taxon>
    </lineage>
</organism>
<dbReference type="Gene3D" id="3.30.70.141">
    <property type="entry name" value="Nucleoside diphosphate kinase-like domain"/>
    <property type="match status" value="1"/>
</dbReference>
<protein>
    <recommendedName>
        <fullName evidence="2">Nucleoside diphosphate kinase-like domain-containing protein</fullName>
    </recommendedName>
</protein>
<reference evidence="1" key="2">
    <citation type="submission" date="2021-06" db="EMBL/GenBank/DDBJ databases">
        <authorList>
            <person name="Alferova V.A."/>
            <person name="Mardanov A.V."/>
            <person name="Beletsky A.V."/>
            <person name="Ravin N.V."/>
            <person name="Osterman I.A."/>
            <person name="Terekhov S.S."/>
        </authorList>
    </citation>
    <scope>NUCLEOTIDE SEQUENCE</scope>
    <source>
        <strain evidence="1">INA-Ac-5812</strain>
    </source>
</reference>
<dbReference type="AlphaFoldDB" id="A0A8F2JFM9"/>
<gene>
    <name evidence="1" type="primary">orf59</name>
</gene>
<reference evidence="1" key="1">
    <citation type="journal article" date="2021" name="Angew. Chem. Int. Ed. Engl.">
        <title>Gausemycins A,B - cyclic lipoglycopeptides from Streptomyces sp.</title>
        <authorList>
            <person name="Tyurin A."/>
            <person name="Alferova V."/>
            <person name="Paramonov A."/>
            <person name="Shuvalov M."/>
            <person name="Kudryakova G."/>
            <person name="Rogozhin E."/>
            <person name="Zherebker A."/>
            <person name="Brylev V."/>
            <person name="Chistov A."/>
            <person name="Baranova A."/>
            <person name="Birykov M."/>
            <person name="Ivanov I."/>
            <person name="Prokhorenko I."/>
            <person name="Grammatikova N."/>
            <person name="Kravchenko T."/>
            <person name="Isakova E."/>
            <person name="Mirchink E."/>
            <person name="Gladkikh E."/>
            <person name="Svirshchevskaya E."/>
            <person name="Mardanov A."/>
            <person name="Beletsky A."/>
            <person name="Kocharovskaya M."/>
            <person name="Kulyaeva V."/>
            <person name="Shashkov A."/>
            <person name="Nifantiev N."/>
            <person name="Apt A."/>
            <person name="Majorov K."/>
            <person name="Efimova S."/>
            <person name="Ravin N."/>
            <person name="Nikolaev E."/>
            <person name="Ostroumova O."/>
            <person name="Katrukha G."/>
            <person name="Lapchinskaya O."/>
            <person name="Dontsova O."/>
            <person name="Terekhov S."/>
            <person name="Osterman I."/>
            <person name="Shenkarev Z."/>
            <person name="Korshun V.A."/>
        </authorList>
    </citation>
    <scope>NUCLEOTIDE SEQUENCE</scope>
    <source>
        <strain evidence="1">INA-Ac-5812</strain>
    </source>
</reference>
<sequence>MVNELAATIAAAVRQCAAQPLAGTEAWVRPYAPAGHADRHQFLVMLKPELVLPRGGDGSRPLARVLDVLTDRGVEIGAVRVLSSGFVARHAVVESHYPALNRIARTGEAGMSPAAVERLDETYPGFRAASGRVVGAFQLLGEIPELTPFALELLTRNTEVAKLGTGTYAIRASVDGEDLVVLNPFHPQQVAHFTAPGGAIALLECWSELALPVIRRDLIGATDPMDAEPHSIKGILLRERGPLGLDRVSTRCNGVHVSPGAPEGMATIVRYFSVGGSAIRPQDTAFGRRLTEAGLSAEAVAWVAGDPDVESGQHTGPLFELTEDMDWADAVKFVAALDRT</sequence>
<dbReference type="EMBL" id="MZ394730">
    <property type="protein sequence ID" value="QWT72315.1"/>
    <property type="molecule type" value="Genomic_DNA"/>
</dbReference>
<proteinExistence type="predicted"/>
<accession>A0A8F2JFM9</accession>
<evidence type="ECO:0000313" key="1">
    <source>
        <dbReference type="EMBL" id="QWT72315.1"/>
    </source>
</evidence>
<evidence type="ECO:0008006" key="2">
    <source>
        <dbReference type="Google" id="ProtNLM"/>
    </source>
</evidence>
<dbReference type="SUPFAM" id="SSF54919">
    <property type="entry name" value="Nucleoside diphosphate kinase, NDK"/>
    <property type="match status" value="1"/>
</dbReference>